<dbReference type="EMBL" id="MGFS01000029">
    <property type="protein sequence ID" value="OGM10755.1"/>
    <property type="molecule type" value="Genomic_DNA"/>
</dbReference>
<protein>
    <recommendedName>
        <fullName evidence="5">Sortase</fullName>
    </recommendedName>
</protein>
<dbReference type="InterPro" id="IPR023365">
    <property type="entry name" value="Sortase_dom-sf"/>
</dbReference>
<dbReference type="NCBIfam" id="TIGR01076">
    <property type="entry name" value="sortase_fam"/>
    <property type="match status" value="1"/>
</dbReference>
<evidence type="ECO:0008006" key="5">
    <source>
        <dbReference type="Google" id="ProtNLM"/>
    </source>
</evidence>
<keyword evidence="2" id="KW-1133">Transmembrane helix</keyword>
<evidence type="ECO:0000313" key="4">
    <source>
        <dbReference type="Proteomes" id="UP000177053"/>
    </source>
</evidence>
<dbReference type="AlphaFoldDB" id="A0A1F7X8W0"/>
<accession>A0A1F7X8W0</accession>
<evidence type="ECO:0000256" key="2">
    <source>
        <dbReference type="SAM" id="Phobius"/>
    </source>
</evidence>
<dbReference type="CDD" id="cd05830">
    <property type="entry name" value="Sortase_E"/>
    <property type="match status" value="1"/>
</dbReference>
<comment type="caution">
    <text evidence="3">The sequence shown here is derived from an EMBL/GenBank/DDBJ whole genome shotgun (WGS) entry which is preliminary data.</text>
</comment>
<dbReference type="InterPro" id="IPR005754">
    <property type="entry name" value="Sortase"/>
</dbReference>
<sequence length="244" mass="27354">MKPKGIIFQKEKSEKSSEVILSLSKIERIAYRLLRGIGAGLIGFAVLGFIFSYGPPLKQEISYRFNKDSFVYKKSAFADLIQIAEAEKTIRVQNEAKTYGIDSHFSIFIPKINAGSNIIANVDASNEGEYSEALSQGVAHAKGTYFPGQGKNIYLFSHSTDSPLNITRYNAVFYLLGKLEEGDLIIVFFADKKYEFQVERKLVTSADDVSWLNQTQAEEILILQTCDPPGTTWRRLLVIAKPVH</sequence>
<dbReference type="GO" id="GO:0016787">
    <property type="term" value="F:hydrolase activity"/>
    <property type="evidence" value="ECO:0007669"/>
    <property type="project" value="UniProtKB-KW"/>
</dbReference>
<proteinExistence type="predicted"/>
<evidence type="ECO:0000313" key="3">
    <source>
        <dbReference type="EMBL" id="OGM10755.1"/>
    </source>
</evidence>
<keyword evidence="2" id="KW-0812">Transmembrane</keyword>
<dbReference type="Pfam" id="PF04203">
    <property type="entry name" value="Sortase"/>
    <property type="match status" value="1"/>
</dbReference>
<dbReference type="Proteomes" id="UP000177053">
    <property type="component" value="Unassembled WGS sequence"/>
</dbReference>
<dbReference type="SUPFAM" id="SSF63817">
    <property type="entry name" value="Sortase"/>
    <property type="match status" value="1"/>
</dbReference>
<reference evidence="3 4" key="1">
    <citation type="journal article" date="2016" name="Nat. Commun.">
        <title>Thousands of microbial genomes shed light on interconnected biogeochemical processes in an aquifer system.</title>
        <authorList>
            <person name="Anantharaman K."/>
            <person name="Brown C.T."/>
            <person name="Hug L.A."/>
            <person name="Sharon I."/>
            <person name="Castelle C.J."/>
            <person name="Probst A.J."/>
            <person name="Thomas B.C."/>
            <person name="Singh A."/>
            <person name="Wilkins M.J."/>
            <person name="Karaoz U."/>
            <person name="Brodie E.L."/>
            <person name="Williams K.H."/>
            <person name="Hubbard S.S."/>
            <person name="Banfield J.F."/>
        </authorList>
    </citation>
    <scope>NUCLEOTIDE SEQUENCE [LARGE SCALE GENOMIC DNA]</scope>
</reference>
<feature type="transmembrane region" description="Helical" evidence="2">
    <location>
        <begin position="33"/>
        <end position="54"/>
    </location>
</feature>
<keyword evidence="1" id="KW-0378">Hydrolase</keyword>
<gene>
    <name evidence="3" type="ORF">A2Z22_02620</name>
</gene>
<dbReference type="Gene3D" id="2.40.260.10">
    <property type="entry name" value="Sortase"/>
    <property type="match status" value="1"/>
</dbReference>
<organism evidence="3 4">
    <name type="scientific">Candidatus Woesebacteria bacterium RBG_16_34_12</name>
    <dbReference type="NCBI Taxonomy" id="1802480"/>
    <lineage>
        <taxon>Bacteria</taxon>
        <taxon>Candidatus Woeseibacteriota</taxon>
    </lineage>
</organism>
<name>A0A1F7X8W0_9BACT</name>
<dbReference type="InterPro" id="IPR042003">
    <property type="entry name" value="Sortase_E"/>
</dbReference>
<keyword evidence="2" id="KW-0472">Membrane</keyword>
<evidence type="ECO:0000256" key="1">
    <source>
        <dbReference type="ARBA" id="ARBA00022801"/>
    </source>
</evidence>